<gene>
    <name evidence="7" type="ORF">GOQ20_04540</name>
</gene>
<feature type="transmembrane region" description="Helical" evidence="6">
    <location>
        <begin position="256"/>
        <end position="278"/>
    </location>
</feature>
<dbReference type="Proteomes" id="UP000503310">
    <property type="component" value="Chromosome"/>
</dbReference>
<organism evidence="7 8">
    <name type="scientific">Mycoplasmopsis gallinacea</name>
    <dbReference type="NCBI Taxonomy" id="29556"/>
    <lineage>
        <taxon>Bacteria</taxon>
        <taxon>Bacillati</taxon>
        <taxon>Mycoplasmatota</taxon>
        <taxon>Mycoplasmoidales</taxon>
        <taxon>Metamycoplasmataceae</taxon>
        <taxon>Mycoplasmopsis</taxon>
    </lineage>
</organism>
<dbReference type="EMBL" id="CP047225">
    <property type="protein sequence ID" value="QIW62702.1"/>
    <property type="molecule type" value="Genomic_DNA"/>
</dbReference>
<keyword evidence="3 6" id="KW-0812">Transmembrane</keyword>
<accession>A0A6H0V3C2</accession>
<feature type="transmembrane region" description="Helical" evidence="6">
    <location>
        <begin position="80"/>
        <end position="101"/>
    </location>
</feature>
<name>A0A6H0V3C2_9BACT</name>
<dbReference type="AlphaFoldDB" id="A0A6H0V3C2"/>
<evidence type="ECO:0000256" key="5">
    <source>
        <dbReference type="ARBA" id="ARBA00023136"/>
    </source>
</evidence>
<evidence type="ECO:0000313" key="7">
    <source>
        <dbReference type="EMBL" id="QIW62702.1"/>
    </source>
</evidence>
<evidence type="ECO:0000313" key="8">
    <source>
        <dbReference type="Proteomes" id="UP000503310"/>
    </source>
</evidence>
<feature type="transmembrane region" description="Helical" evidence="6">
    <location>
        <begin position="121"/>
        <end position="142"/>
    </location>
</feature>
<reference evidence="7 8" key="1">
    <citation type="submission" date="2019-12" db="EMBL/GenBank/DDBJ databases">
        <title>Sequencing and analysis of the whole genome of Mycoplasma gallinaceum strain Peacock20181011.</title>
        <authorList>
            <person name="Liu X."/>
            <person name="Qin Z."/>
            <person name="Xu H."/>
        </authorList>
    </citation>
    <scope>NUCLEOTIDE SEQUENCE [LARGE SCALE GENOMIC DNA]</scope>
    <source>
        <strain evidence="7 8">Peacock20181011</strain>
    </source>
</reference>
<dbReference type="PANTHER" id="PTHR33545:SF5">
    <property type="entry name" value="UPF0750 MEMBRANE PROTEIN YITT"/>
    <property type="match status" value="1"/>
</dbReference>
<keyword evidence="4 6" id="KW-1133">Transmembrane helix</keyword>
<feature type="transmembrane region" description="Helical" evidence="6">
    <location>
        <begin position="149"/>
        <end position="169"/>
    </location>
</feature>
<feature type="transmembrane region" description="Helical" evidence="6">
    <location>
        <begin position="213"/>
        <end position="235"/>
    </location>
</feature>
<dbReference type="PANTHER" id="PTHR33545">
    <property type="entry name" value="UPF0750 MEMBRANE PROTEIN YITT-RELATED"/>
    <property type="match status" value="1"/>
</dbReference>
<sequence>MKINIFQKHKFWKCVKNGNKKQIIQDFSLQNNFQEWDSNHINIATEDVNFLKYKMGRYLFNNRNHKLTIPQLWQRYWRRILMIIVSAIIFNFGIQFFLLRADTIPSGLTGIPTLLTILLPILKPYFSLIYFGVNLPLFILYWRKIKKSFLYLTLFFMISQILVNLVFTIPEVHDFFMSKINFVPDGFKDSFTVGDRVISQKEAWYQEGQTWPILLYGTIGSFFIGIGIAISWKAGGSTGGTDIVAYYFSTKSKKSIGGVLTIISFVTASIFLIIYGALSPNLKHYVVNPEEITLNPNGTIDLVRFNELLKQDTKVQTQQIYFGMRELSTFTYIITTNLTVNLLYPKYKKTSLVIISSDPKQIMAYFKLINYWHSYRITRFKSGYTGKYSYKIETVILYLEAKSLIHDLKLIDPNIWISVNVIDGIVGKFNTQYVEQ</sequence>
<dbReference type="InterPro" id="IPR051461">
    <property type="entry name" value="UPF0750_membrane"/>
</dbReference>
<comment type="subcellular location">
    <subcellularLocation>
        <location evidence="1">Cell membrane</location>
        <topology evidence="1">Multi-pass membrane protein</topology>
    </subcellularLocation>
</comment>
<dbReference type="Pfam" id="PF02588">
    <property type="entry name" value="YitT_membrane"/>
    <property type="match status" value="1"/>
</dbReference>
<evidence type="ECO:0000256" key="3">
    <source>
        <dbReference type="ARBA" id="ARBA00022692"/>
    </source>
</evidence>
<evidence type="ECO:0000256" key="2">
    <source>
        <dbReference type="ARBA" id="ARBA00022475"/>
    </source>
</evidence>
<keyword evidence="2" id="KW-1003">Cell membrane</keyword>
<dbReference type="GO" id="GO:0005886">
    <property type="term" value="C:plasma membrane"/>
    <property type="evidence" value="ECO:0007669"/>
    <property type="project" value="UniProtKB-SubCell"/>
</dbReference>
<evidence type="ECO:0000256" key="4">
    <source>
        <dbReference type="ARBA" id="ARBA00022989"/>
    </source>
</evidence>
<dbReference type="InterPro" id="IPR003740">
    <property type="entry name" value="YitT"/>
</dbReference>
<protein>
    <submittedName>
        <fullName evidence="7">YitT family protein</fullName>
    </submittedName>
</protein>
<keyword evidence="5 6" id="KW-0472">Membrane</keyword>
<evidence type="ECO:0000256" key="1">
    <source>
        <dbReference type="ARBA" id="ARBA00004651"/>
    </source>
</evidence>
<evidence type="ECO:0000256" key="6">
    <source>
        <dbReference type="SAM" id="Phobius"/>
    </source>
</evidence>
<proteinExistence type="predicted"/>